<reference evidence="1" key="1">
    <citation type="submission" date="2019-10" db="EMBL/GenBank/DDBJ databases">
        <authorList>
            <consortium name="DOE Joint Genome Institute"/>
            <person name="Kuo A."/>
            <person name="Miyauchi S."/>
            <person name="Kiss E."/>
            <person name="Drula E."/>
            <person name="Kohler A."/>
            <person name="Sanchez-Garcia M."/>
            <person name="Andreopoulos B."/>
            <person name="Barry K.W."/>
            <person name="Bonito G."/>
            <person name="Buee M."/>
            <person name="Carver A."/>
            <person name="Chen C."/>
            <person name="Cichocki N."/>
            <person name="Clum A."/>
            <person name="Culley D."/>
            <person name="Crous P.W."/>
            <person name="Fauchery L."/>
            <person name="Girlanda M."/>
            <person name="Hayes R."/>
            <person name="Keri Z."/>
            <person name="LaButti K."/>
            <person name="Lipzen A."/>
            <person name="Lombard V."/>
            <person name="Magnuson J."/>
            <person name="Maillard F."/>
            <person name="Morin E."/>
            <person name="Murat C."/>
            <person name="Nolan M."/>
            <person name="Ohm R."/>
            <person name="Pangilinan J."/>
            <person name="Pereira M."/>
            <person name="Perotto S."/>
            <person name="Peter M."/>
            <person name="Riley R."/>
            <person name="Sitrit Y."/>
            <person name="Stielow B."/>
            <person name="Szollosi G."/>
            <person name="Zifcakova L."/>
            <person name="Stursova M."/>
            <person name="Spatafora J.W."/>
            <person name="Tedersoo L."/>
            <person name="Vaario L.-M."/>
            <person name="Yamada A."/>
            <person name="Yan M."/>
            <person name="Wang P."/>
            <person name="Xu J."/>
            <person name="Bruns T."/>
            <person name="Baldrian P."/>
            <person name="Vilgalys R."/>
            <person name="Henrissat B."/>
            <person name="Grigoriev I.V."/>
            <person name="Hibbett D."/>
            <person name="Nagy L.G."/>
            <person name="Martin F.M."/>
        </authorList>
    </citation>
    <scope>NUCLEOTIDE SEQUENCE</scope>
    <source>
        <strain evidence="1">Prilba</strain>
    </source>
</reference>
<evidence type="ECO:0008006" key="3">
    <source>
        <dbReference type="Google" id="ProtNLM"/>
    </source>
</evidence>
<name>A0A9P5MN19_9AGAM</name>
<comment type="caution">
    <text evidence="1">The sequence shown here is derived from an EMBL/GenBank/DDBJ whole genome shotgun (WGS) entry which is preliminary data.</text>
</comment>
<evidence type="ECO:0000313" key="1">
    <source>
        <dbReference type="EMBL" id="KAF8462871.1"/>
    </source>
</evidence>
<sequence>MDLCVSTTSHVQSTGIVGQGATSDEFQLPSQSPRTASIHILDDDSLLHVFYLYRPFLLGEDEGDVGRLFGGWERWARGRWWYKLSHVCQRWRNVILGSATYLGVSLVCTYGTPVADMLAHSPPLPLVIDYFNGDCDMTEDEEGAILALKQRDRV</sequence>
<evidence type="ECO:0000313" key="2">
    <source>
        <dbReference type="Proteomes" id="UP000759537"/>
    </source>
</evidence>
<dbReference type="Proteomes" id="UP000759537">
    <property type="component" value="Unassembled WGS sequence"/>
</dbReference>
<proteinExistence type="predicted"/>
<dbReference type="EMBL" id="WHVB01000083">
    <property type="protein sequence ID" value="KAF8462871.1"/>
    <property type="molecule type" value="Genomic_DNA"/>
</dbReference>
<dbReference type="AlphaFoldDB" id="A0A9P5MN19"/>
<dbReference type="OrthoDB" id="3252356at2759"/>
<reference evidence="1" key="2">
    <citation type="journal article" date="2020" name="Nat. Commun.">
        <title>Large-scale genome sequencing of mycorrhizal fungi provides insights into the early evolution of symbiotic traits.</title>
        <authorList>
            <person name="Miyauchi S."/>
            <person name="Kiss E."/>
            <person name="Kuo A."/>
            <person name="Drula E."/>
            <person name="Kohler A."/>
            <person name="Sanchez-Garcia M."/>
            <person name="Morin E."/>
            <person name="Andreopoulos B."/>
            <person name="Barry K.W."/>
            <person name="Bonito G."/>
            <person name="Buee M."/>
            <person name="Carver A."/>
            <person name="Chen C."/>
            <person name="Cichocki N."/>
            <person name="Clum A."/>
            <person name="Culley D."/>
            <person name="Crous P.W."/>
            <person name="Fauchery L."/>
            <person name="Girlanda M."/>
            <person name="Hayes R.D."/>
            <person name="Keri Z."/>
            <person name="LaButti K."/>
            <person name="Lipzen A."/>
            <person name="Lombard V."/>
            <person name="Magnuson J."/>
            <person name="Maillard F."/>
            <person name="Murat C."/>
            <person name="Nolan M."/>
            <person name="Ohm R.A."/>
            <person name="Pangilinan J."/>
            <person name="Pereira M.F."/>
            <person name="Perotto S."/>
            <person name="Peter M."/>
            <person name="Pfister S."/>
            <person name="Riley R."/>
            <person name="Sitrit Y."/>
            <person name="Stielow J.B."/>
            <person name="Szollosi G."/>
            <person name="Zifcakova L."/>
            <person name="Stursova M."/>
            <person name="Spatafora J.W."/>
            <person name="Tedersoo L."/>
            <person name="Vaario L.M."/>
            <person name="Yamada A."/>
            <person name="Yan M."/>
            <person name="Wang P."/>
            <person name="Xu J."/>
            <person name="Bruns T."/>
            <person name="Baldrian P."/>
            <person name="Vilgalys R."/>
            <person name="Dunand C."/>
            <person name="Henrissat B."/>
            <person name="Grigoriev I.V."/>
            <person name="Hibbett D."/>
            <person name="Nagy L.G."/>
            <person name="Martin F.M."/>
        </authorList>
    </citation>
    <scope>NUCLEOTIDE SEQUENCE</scope>
    <source>
        <strain evidence="1">Prilba</strain>
    </source>
</reference>
<protein>
    <recommendedName>
        <fullName evidence="3">F-box domain-containing protein</fullName>
    </recommendedName>
</protein>
<keyword evidence="2" id="KW-1185">Reference proteome</keyword>
<gene>
    <name evidence="1" type="ORF">DFH94DRAFT_699704</name>
</gene>
<organism evidence="1 2">
    <name type="scientific">Russula ochroleuca</name>
    <dbReference type="NCBI Taxonomy" id="152965"/>
    <lineage>
        <taxon>Eukaryota</taxon>
        <taxon>Fungi</taxon>
        <taxon>Dikarya</taxon>
        <taxon>Basidiomycota</taxon>
        <taxon>Agaricomycotina</taxon>
        <taxon>Agaricomycetes</taxon>
        <taxon>Russulales</taxon>
        <taxon>Russulaceae</taxon>
        <taxon>Russula</taxon>
    </lineage>
</organism>
<accession>A0A9P5MN19</accession>